<feature type="non-terminal residue" evidence="6">
    <location>
        <position position="151"/>
    </location>
</feature>
<dbReference type="CDD" id="cd03257">
    <property type="entry name" value="ABC_NikE_OppD_transporters"/>
    <property type="match status" value="1"/>
</dbReference>
<comment type="caution">
    <text evidence="6">The sequence shown here is derived from an EMBL/GenBank/DDBJ whole genome shotgun (WGS) entry which is preliminary data.</text>
</comment>
<reference evidence="6" key="1">
    <citation type="submission" date="2013-08" db="EMBL/GenBank/DDBJ databases">
        <authorList>
            <person name="Mendez C."/>
            <person name="Richter M."/>
            <person name="Ferrer M."/>
            <person name="Sanchez J."/>
        </authorList>
    </citation>
    <scope>NUCLEOTIDE SEQUENCE</scope>
</reference>
<dbReference type="InterPro" id="IPR027417">
    <property type="entry name" value="P-loop_NTPase"/>
</dbReference>
<evidence type="ECO:0000256" key="1">
    <source>
        <dbReference type="ARBA" id="ARBA00004370"/>
    </source>
</evidence>
<dbReference type="PANTHER" id="PTHR43297">
    <property type="entry name" value="OLIGOPEPTIDE TRANSPORT ATP-BINDING PROTEIN APPD"/>
    <property type="match status" value="1"/>
</dbReference>
<dbReference type="InterPro" id="IPR017871">
    <property type="entry name" value="ABC_transporter-like_CS"/>
</dbReference>
<dbReference type="SUPFAM" id="SSF52540">
    <property type="entry name" value="P-loop containing nucleoside triphosphate hydrolases"/>
    <property type="match status" value="1"/>
</dbReference>
<keyword evidence="2" id="KW-0813">Transport</keyword>
<evidence type="ECO:0000256" key="2">
    <source>
        <dbReference type="ARBA" id="ARBA00022448"/>
    </source>
</evidence>
<keyword evidence="4" id="KW-0472">Membrane</keyword>
<evidence type="ECO:0000313" key="6">
    <source>
        <dbReference type="EMBL" id="EQD31753.1"/>
    </source>
</evidence>
<dbReference type="PROSITE" id="PS00211">
    <property type="entry name" value="ABC_TRANSPORTER_1"/>
    <property type="match status" value="1"/>
</dbReference>
<dbReference type="GO" id="GO:0016887">
    <property type="term" value="F:ATP hydrolysis activity"/>
    <property type="evidence" value="ECO:0007669"/>
    <property type="project" value="InterPro"/>
</dbReference>
<gene>
    <name evidence="6" type="ORF">B1B_18011</name>
</gene>
<reference evidence="6" key="2">
    <citation type="journal article" date="2014" name="ISME J.">
        <title>Microbial stratification in low pH oxic and suboxic macroscopic growths along an acid mine drainage.</title>
        <authorList>
            <person name="Mendez-Garcia C."/>
            <person name="Mesa V."/>
            <person name="Sprenger R.R."/>
            <person name="Richter M."/>
            <person name="Diez M.S."/>
            <person name="Solano J."/>
            <person name="Bargiela R."/>
            <person name="Golyshina O.V."/>
            <person name="Manteca A."/>
            <person name="Ramos J.L."/>
            <person name="Gallego J.R."/>
            <person name="Llorente I."/>
            <person name="Martins Dos Santos V.A."/>
            <person name="Jensen O.N."/>
            <person name="Pelaez A.I."/>
            <person name="Sanchez J."/>
            <person name="Ferrer M."/>
        </authorList>
    </citation>
    <scope>NUCLEOTIDE SEQUENCE</scope>
</reference>
<dbReference type="Pfam" id="PF00005">
    <property type="entry name" value="ABC_tran"/>
    <property type="match status" value="1"/>
</dbReference>
<dbReference type="GO" id="GO:0016020">
    <property type="term" value="C:membrane"/>
    <property type="evidence" value="ECO:0007669"/>
    <property type="project" value="UniProtKB-SubCell"/>
</dbReference>
<comment type="subcellular location">
    <subcellularLocation>
        <location evidence="1">Membrane</location>
    </subcellularLocation>
</comment>
<dbReference type="GO" id="GO:0005524">
    <property type="term" value="F:ATP binding"/>
    <property type="evidence" value="ECO:0007669"/>
    <property type="project" value="InterPro"/>
</dbReference>
<proteinExistence type="predicted"/>
<organism evidence="6">
    <name type="scientific">mine drainage metagenome</name>
    <dbReference type="NCBI Taxonomy" id="410659"/>
    <lineage>
        <taxon>unclassified sequences</taxon>
        <taxon>metagenomes</taxon>
        <taxon>ecological metagenomes</taxon>
    </lineage>
</organism>
<dbReference type="InterPro" id="IPR050388">
    <property type="entry name" value="ABC_Ni/Peptide_Import"/>
</dbReference>
<evidence type="ECO:0000256" key="4">
    <source>
        <dbReference type="ARBA" id="ARBA00023136"/>
    </source>
</evidence>
<keyword evidence="3" id="KW-1003">Cell membrane</keyword>
<dbReference type="AlphaFoldDB" id="T0YF56"/>
<dbReference type="Gene3D" id="3.40.50.300">
    <property type="entry name" value="P-loop containing nucleotide triphosphate hydrolases"/>
    <property type="match status" value="1"/>
</dbReference>
<protein>
    <submittedName>
        <fullName evidence="6">Oligopeptide/dipeptide ABC transporter, ATPase subunit</fullName>
    </submittedName>
</protein>
<evidence type="ECO:0000256" key="3">
    <source>
        <dbReference type="ARBA" id="ARBA00022475"/>
    </source>
</evidence>
<dbReference type="EMBL" id="AUZY01012036">
    <property type="protein sequence ID" value="EQD31753.1"/>
    <property type="molecule type" value="Genomic_DNA"/>
</dbReference>
<accession>T0YF56</accession>
<dbReference type="PANTHER" id="PTHR43297:SF2">
    <property type="entry name" value="DIPEPTIDE TRANSPORT ATP-BINDING PROTEIN DPPD"/>
    <property type="match status" value="1"/>
</dbReference>
<evidence type="ECO:0000259" key="5">
    <source>
        <dbReference type="Pfam" id="PF00005"/>
    </source>
</evidence>
<feature type="domain" description="ABC transporter" evidence="5">
    <location>
        <begin position="8"/>
        <end position="89"/>
    </location>
</feature>
<sequence>MVYQDPMTSLNPLLHVGYQIVEALRAHGVDATQAREKARDALRQVGLTDPERVEKSYPHELSGGMIQRVMIAMALATSPRLLIADEPTTALDVTIQQQILDLIVDLQATTSMAVLWVTHDLGVVARLVDRVIVMYAGRIVEDAPTEELFRR</sequence>
<dbReference type="InterPro" id="IPR003439">
    <property type="entry name" value="ABC_transporter-like_ATP-bd"/>
</dbReference>
<name>T0YF56_9ZZZZ</name>